<proteinExistence type="predicted"/>
<dbReference type="Pfam" id="PF06838">
    <property type="entry name" value="Met_gamma_lyase"/>
    <property type="match status" value="1"/>
</dbReference>
<dbReference type="InterPro" id="IPR015424">
    <property type="entry name" value="PyrdxlP-dep_Trfase"/>
</dbReference>
<dbReference type="STRING" id="1423726.FC07_GL002613"/>
<comment type="caution">
    <text evidence="1">The sequence shown here is derived from an EMBL/GenBank/DDBJ whole genome shotgun (WGS) entry which is preliminary data.</text>
</comment>
<dbReference type="Gene3D" id="3.40.640.10">
    <property type="entry name" value="Type I PLP-dependent aspartate aminotransferase-like (Major domain)"/>
    <property type="match status" value="1"/>
</dbReference>
<dbReference type="EMBL" id="AZDA01000003">
    <property type="protein sequence ID" value="KRK40860.1"/>
    <property type="molecule type" value="Genomic_DNA"/>
</dbReference>
<dbReference type="AlphaFoldDB" id="A0A0R1H2T1"/>
<accession>A0A0R1H2T1</accession>
<organism evidence="1 2">
    <name type="scientific">Loigolactobacillus bifermentans DSM 20003</name>
    <dbReference type="NCBI Taxonomy" id="1423726"/>
    <lineage>
        <taxon>Bacteria</taxon>
        <taxon>Bacillati</taxon>
        <taxon>Bacillota</taxon>
        <taxon>Bacilli</taxon>
        <taxon>Lactobacillales</taxon>
        <taxon>Lactobacillaceae</taxon>
        <taxon>Loigolactobacillus</taxon>
    </lineage>
</organism>
<reference evidence="1 2" key="1">
    <citation type="journal article" date="2015" name="Genome Announc.">
        <title>Expanding the biotechnology potential of lactobacilli through comparative genomics of 213 strains and associated genera.</title>
        <authorList>
            <person name="Sun Z."/>
            <person name="Harris H.M."/>
            <person name="McCann A."/>
            <person name="Guo C."/>
            <person name="Argimon S."/>
            <person name="Zhang W."/>
            <person name="Yang X."/>
            <person name="Jeffery I.B."/>
            <person name="Cooney J.C."/>
            <person name="Kagawa T.F."/>
            <person name="Liu W."/>
            <person name="Song Y."/>
            <person name="Salvetti E."/>
            <person name="Wrobel A."/>
            <person name="Rasinkangas P."/>
            <person name="Parkhill J."/>
            <person name="Rea M.C."/>
            <person name="O'Sullivan O."/>
            <person name="Ritari J."/>
            <person name="Douillard F.P."/>
            <person name="Paul Ross R."/>
            <person name="Yang R."/>
            <person name="Briner A.E."/>
            <person name="Felis G.E."/>
            <person name="de Vos W.M."/>
            <person name="Barrangou R."/>
            <person name="Klaenhammer T.R."/>
            <person name="Caufield P.W."/>
            <person name="Cui Y."/>
            <person name="Zhang H."/>
            <person name="O'Toole P.W."/>
        </authorList>
    </citation>
    <scope>NUCLEOTIDE SEQUENCE [LARGE SCALE GENOMIC DNA]</scope>
    <source>
        <strain evidence="1 2">DSM 20003</strain>
    </source>
</reference>
<dbReference type="PANTHER" id="PTHR46658">
    <property type="entry name" value="CYS OR MET METABOLISM PYRIDOXAL-PHOSPHATE-DEPENDENT ENZYME"/>
    <property type="match status" value="1"/>
</dbReference>
<keyword evidence="2" id="KW-1185">Reference proteome</keyword>
<dbReference type="Proteomes" id="UP000051461">
    <property type="component" value="Unassembled WGS sequence"/>
</dbReference>
<name>A0A0R1H2T1_9LACO</name>
<evidence type="ECO:0000313" key="2">
    <source>
        <dbReference type="Proteomes" id="UP000051461"/>
    </source>
</evidence>
<dbReference type="InterPro" id="IPR015421">
    <property type="entry name" value="PyrdxlP-dep_Trfase_major"/>
</dbReference>
<sequence>MSWQTNLDPTVKAAMTAAETKIQPKLQAIGDQVLTNQARVLQAFREHQVAESSLSGTTGYGYNDEGRDQLDAIYAQVFGGEAAMVRPQFVSGTHAIGTAFFGLLRPGDTLLYLTGMPYDTLQEVIGIAGNGVGSLKEFGIQFEKVDLTTAGKVDWAAAKNALQQHPNVVALQRSRGYASRESFTVAELAEMIQFIRKYAPDTKIFVDNCYGEFSETQEPLMVGANLMAGSLIKNPGAGLVQTGGYVAGDADLVERVGYALTVPGIGQEEAATQQNMRAMIQGFFLAPHVVGEAIKGAIYAAALLEELGLTVSPKWQAPRTDLIQTIDFGNAKAMEKFAGAIQQFSPIDSFVTPIAEPMAGYEDPVIMAAGTFVQGASIELSADGPMRPPYTLYLQGGLTFEHVKLAVTLAANAALTTA</sequence>
<dbReference type="PANTHER" id="PTHR46658:SF1">
    <property type="entry name" value="CYS OR MET METABOLISM PYRIDOXAL-PHOSPHATE-DEPENDENT ENZYME"/>
    <property type="match status" value="1"/>
</dbReference>
<dbReference type="InterPro" id="IPR009651">
    <property type="entry name" value="Met_g_lyase_put"/>
</dbReference>
<dbReference type="PATRIC" id="fig|1423726.3.peg.2720"/>
<dbReference type="Gene3D" id="3.90.1150.60">
    <property type="entry name" value="Methioning gamme-lyase, C-terminal domain"/>
    <property type="match status" value="1"/>
</dbReference>
<dbReference type="RefSeq" id="WP_057903297.1">
    <property type="nucleotide sequence ID" value="NZ_AZDA01000003.1"/>
</dbReference>
<evidence type="ECO:0000313" key="1">
    <source>
        <dbReference type="EMBL" id="KRK40860.1"/>
    </source>
</evidence>
<dbReference type="SUPFAM" id="SSF53383">
    <property type="entry name" value="PLP-dependent transferases"/>
    <property type="match status" value="1"/>
</dbReference>
<gene>
    <name evidence="1" type="ORF">FC07_GL002613</name>
</gene>
<protein>
    <submittedName>
        <fullName evidence="1">Aluminum resistance protein</fullName>
    </submittedName>
</protein>
<dbReference type="OrthoDB" id="9764766at2"/>